<dbReference type="GO" id="GO:0008652">
    <property type="term" value="P:amino acid biosynthetic process"/>
    <property type="evidence" value="ECO:0007669"/>
    <property type="project" value="UniProtKB-KW"/>
</dbReference>
<dbReference type="Proteomes" id="UP000749320">
    <property type="component" value="Unassembled WGS sequence"/>
</dbReference>
<keyword evidence="3 7" id="KW-0028">Amino-acid biosynthesis</keyword>
<dbReference type="EMBL" id="DYWV01000111">
    <property type="protein sequence ID" value="HJF39914.1"/>
    <property type="molecule type" value="Genomic_DNA"/>
</dbReference>
<comment type="subunit">
    <text evidence="7">Homodimer.</text>
</comment>
<reference evidence="10" key="3">
    <citation type="journal article" date="2021" name="PeerJ">
        <title>Extensive microbial diversity within the chicken gut microbiome revealed by metagenomics and culture.</title>
        <authorList>
            <person name="Gilroy R."/>
            <person name="Ravi A."/>
            <person name="Getino M."/>
            <person name="Pursley I."/>
            <person name="Horton D.L."/>
            <person name="Alikhan N.F."/>
            <person name="Baker D."/>
            <person name="Gharbi K."/>
            <person name="Hall N."/>
            <person name="Watson M."/>
            <person name="Adriaenssens E.M."/>
            <person name="Foster-Nyarko E."/>
            <person name="Jarju S."/>
            <person name="Secka A."/>
            <person name="Antonio M."/>
            <person name="Oren A."/>
            <person name="Chaudhuri R.R."/>
            <person name="La Ragione R."/>
            <person name="Hildebrand F."/>
            <person name="Pallen M.J."/>
        </authorList>
    </citation>
    <scope>NUCLEOTIDE SEQUENCE</scope>
    <source>
        <strain evidence="10">CHK193-16274</strain>
    </source>
</reference>
<dbReference type="InterPro" id="IPR036291">
    <property type="entry name" value="NAD(P)-bd_dom_sf"/>
</dbReference>
<dbReference type="SUPFAM" id="SSF53223">
    <property type="entry name" value="Aminoacid dehydrogenase-like, N-terminal domain"/>
    <property type="match status" value="1"/>
</dbReference>
<evidence type="ECO:0000259" key="9">
    <source>
        <dbReference type="Pfam" id="PF18317"/>
    </source>
</evidence>
<reference evidence="10" key="4">
    <citation type="submission" date="2021-09" db="EMBL/GenBank/DDBJ databases">
        <authorList>
            <person name="Gilroy R."/>
        </authorList>
    </citation>
    <scope>NUCLEOTIDE SEQUENCE</scope>
    <source>
        <strain evidence="10">CHK193-16274</strain>
    </source>
</reference>
<dbReference type="EC" id="1.1.1.25" evidence="2 7"/>
<name>A0A1Y4QDF6_9FIRM</name>
<comment type="catalytic activity">
    <reaction evidence="7">
        <text>shikimate + NADP(+) = 3-dehydroshikimate + NADPH + H(+)</text>
        <dbReference type="Rhea" id="RHEA:17737"/>
        <dbReference type="ChEBI" id="CHEBI:15378"/>
        <dbReference type="ChEBI" id="CHEBI:16630"/>
        <dbReference type="ChEBI" id="CHEBI:36208"/>
        <dbReference type="ChEBI" id="CHEBI:57783"/>
        <dbReference type="ChEBI" id="CHEBI:58349"/>
        <dbReference type="EC" id="1.1.1.25"/>
    </reaction>
</comment>
<dbReference type="Pfam" id="PF08501">
    <property type="entry name" value="Shikimate_dh_N"/>
    <property type="match status" value="1"/>
</dbReference>
<dbReference type="NCBIfam" id="TIGR00507">
    <property type="entry name" value="aroE"/>
    <property type="match status" value="1"/>
</dbReference>
<dbReference type="GO" id="GO:0004764">
    <property type="term" value="F:shikimate 3-dehydrogenase (NADP+) activity"/>
    <property type="evidence" value="ECO:0007669"/>
    <property type="project" value="UniProtKB-UniRule"/>
</dbReference>
<feature type="domain" description="Shikimate dehydrogenase substrate binding N-terminal" evidence="8">
    <location>
        <begin position="15"/>
        <end position="96"/>
    </location>
</feature>
<dbReference type="InterPro" id="IPR011342">
    <property type="entry name" value="Shikimate_DH"/>
</dbReference>
<dbReference type="InterPro" id="IPR046346">
    <property type="entry name" value="Aminoacid_DH-like_N_sf"/>
</dbReference>
<keyword evidence="6 7" id="KW-0057">Aromatic amino acid biosynthesis</keyword>
<dbReference type="GO" id="GO:0019632">
    <property type="term" value="P:shikimate metabolic process"/>
    <property type="evidence" value="ECO:0007669"/>
    <property type="project" value="InterPro"/>
</dbReference>
<comment type="function">
    <text evidence="7">Involved in the biosynthesis of the chorismate, which leads to the biosynthesis of aromatic amino acids. Catalyzes the reversible NADPH linked reduction of 3-dehydroshikimate (DHSA) to yield shikimate (SA).</text>
</comment>
<dbReference type="SUPFAM" id="SSF51735">
    <property type="entry name" value="NAD(P)-binding Rossmann-fold domains"/>
    <property type="match status" value="1"/>
</dbReference>
<feature type="domain" description="SDH C-terminal" evidence="9">
    <location>
        <begin position="258"/>
        <end position="284"/>
    </location>
</feature>
<reference evidence="11" key="2">
    <citation type="journal article" date="2018" name="BMC Genomics">
        <title>Whole genome sequencing and function prediction of 133 gut anaerobes isolated from chicken caecum in pure cultures.</title>
        <authorList>
            <person name="Medvecky M."/>
            <person name="Cejkova D."/>
            <person name="Polansky O."/>
            <person name="Karasova D."/>
            <person name="Kubasova T."/>
            <person name="Cizek A."/>
            <person name="Rychlik I."/>
        </authorList>
    </citation>
    <scope>NUCLEOTIDE SEQUENCE</scope>
    <source>
        <strain evidence="11">An149</strain>
    </source>
</reference>
<sequence>MDSRISATTSLYAFIGSPAHHSKSPIMHNLAFKELNIDSVYLAFDIKPEQLEDTIKSFKILKVQGSNVSMPHKEAIIPYLDEISTASRLCNAVNTIKLIDNHYYGTITDGIGFIKAINEQGWDIVNKKITIVGAGGACKAIMVQMALDGASEIIVYNRSKKDEFIKIINNTIKETNCKIEFKLLSDLDSLKQDMHNSYLFINTTGVGMEPMLDQSVVPDESYFSCQLKVADIIYQPATTKLLQMAKNAGCKVMNGELMLLYQGAESFKIWTGKDMPIDKVKKVLGIGVKK</sequence>
<dbReference type="PANTHER" id="PTHR21089:SF1">
    <property type="entry name" value="BIFUNCTIONAL 3-DEHYDROQUINATE DEHYDRATASE_SHIKIMATE DEHYDROGENASE, CHLOROPLASTIC"/>
    <property type="match status" value="1"/>
</dbReference>
<dbReference type="PANTHER" id="PTHR21089">
    <property type="entry name" value="SHIKIMATE DEHYDROGENASE"/>
    <property type="match status" value="1"/>
</dbReference>
<evidence type="ECO:0000256" key="4">
    <source>
        <dbReference type="ARBA" id="ARBA00022857"/>
    </source>
</evidence>
<evidence type="ECO:0000256" key="5">
    <source>
        <dbReference type="ARBA" id="ARBA00023002"/>
    </source>
</evidence>
<dbReference type="Proteomes" id="UP000196258">
    <property type="component" value="Unassembled WGS sequence"/>
</dbReference>
<feature type="binding site" evidence="7">
    <location>
        <position position="94"/>
    </location>
    <ligand>
        <name>shikimate</name>
        <dbReference type="ChEBI" id="CHEBI:36208"/>
    </ligand>
</feature>
<evidence type="ECO:0000256" key="1">
    <source>
        <dbReference type="ARBA" id="ARBA00004871"/>
    </source>
</evidence>
<feature type="binding site" evidence="7">
    <location>
        <begin position="22"/>
        <end position="24"/>
    </location>
    <ligand>
        <name>shikimate</name>
        <dbReference type="ChEBI" id="CHEBI:36208"/>
    </ligand>
</feature>
<comment type="pathway">
    <text evidence="1 7">Metabolic intermediate biosynthesis; chorismate biosynthesis; chorismate from D-erythrose 4-phosphate and phosphoenolpyruvate: step 4/7.</text>
</comment>
<dbReference type="Gene3D" id="3.40.50.720">
    <property type="entry name" value="NAD(P)-binding Rossmann-like Domain"/>
    <property type="match status" value="1"/>
</dbReference>
<dbReference type="InterPro" id="IPR013708">
    <property type="entry name" value="Shikimate_DH-bd_N"/>
</dbReference>
<comment type="caution">
    <text evidence="11">The sequence shown here is derived from an EMBL/GenBank/DDBJ whole genome shotgun (WGS) entry which is preliminary data.</text>
</comment>
<comment type="similarity">
    <text evidence="7">Belongs to the shikimate dehydrogenase family.</text>
</comment>
<keyword evidence="4 7" id="KW-0521">NADP</keyword>
<dbReference type="EMBL" id="NFLB01000003">
    <property type="protein sequence ID" value="OUQ05948.1"/>
    <property type="molecule type" value="Genomic_DNA"/>
</dbReference>
<evidence type="ECO:0000256" key="6">
    <source>
        <dbReference type="ARBA" id="ARBA00023141"/>
    </source>
</evidence>
<comment type="caution">
    <text evidence="7">Lacks conserved residue(s) required for the propagation of feature annotation.</text>
</comment>
<dbReference type="UniPathway" id="UPA00053">
    <property type="reaction ID" value="UER00087"/>
</dbReference>
<dbReference type="RefSeq" id="WP_087255169.1">
    <property type="nucleotide sequence ID" value="NZ_CAJFOD010000039.1"/>
</dbReference>
<dbReference type="CDD" id="cd01065">
    <property type="entry name" value="NAD_bind_Shikimate_DH"/>
    <property type="match status" value="1"/>
</dbReference>
<dbReference type="Gene3D" id="3.40.50.10860">
    <property type="entry name" value="Leucine Dehydrogenase, chain A, domain 1"/>
    <property type="match status" value="1"/>
</dbReference>
<protein>
    <recommendedName>
        <fullName evidence="2 7">Shikimate dehydrogenase (NADP(+))</fullName>
        <shortName evidence="7">SDH</shortName>
        <ecNumber evidence="2 7">1.1.1.25</ecNumber>
    </recommendedName>
</protein>
<evidence type="ECO:0000313" key="10">
    <source>
        <dbReference type="EMBL" id="HJF39914.1"/>
    </source>
</evidence>
<evidence type="ECO:0000313" key="12">
    <source>
        <dbReference type="Proteomes" id="UP000196258"/>
    </source>
</evidence>
<feature type="binding site" evidence="7">
    <location>
        <position position="232"/>
    </location>
    <ligand>
        <name>NADP(+)</name>
        <dbReference type="ChEBI" id="CHEBI:58349"/>
    </ligand>
</feature>
<dbReference type="GO" id="GO:0050661">
    <property type="term" value="F:NADP binding"/>
    <property type="evidence" value="ECO:0007669"/>
    <property type="project" value="InterPro"/>
</dbReference>
<dbReference type="GO" id="GO:0009073">
    <property type="term" value="P:aromatic amino acid family biosynthetic process"/>
    <property type="evidence" value="ECO:0007669"/>
    <property type="project" value="UniProtKB-KW"/>
</dbReference>
<dbReference type="InterPro" id="IPR041121">
    <property type="entry name" value="SDH_C"/>
</dbReference>
<feature type="binding site" evidence="7">
    <location>
        <position position="255"/>
    </location>
    <ligand>
        <name>NADP(+)</name>
        <dbReference type="ChEBI" id="CHEBI:58349"/>
    </ligand>
</feature>
<feature type="binding site" evidence="7">
    <location>
        <position position="262"/>
    </location>
    <ligand>
        <name>shikimate</name>
        <dbReference type="ChEBI" id="CHEBI:36208"/>
    </ligand>
</feature>
<proteinExistence type="inferred from homology"/>
<feature type="active site" description="Proton acceptor" evidence="7">
    <location>
        <position position="73"/>
    </location>
</feature>
<evidence type="ECO:0000256" key="3">
    <source>
        <dbReference type="ARBA" id="ARBA00022605"/>
    </source>
</evidence>
<gene>
    <name evidence="7 10" type="primary">aroE</name>
    <name evidence="11" type="ORF">B5E91_03835</name>
    <name evidence="10" type="ORF">K8V91_03240</name>
</gene>
<feature type="binding site" evidence="7">
    <location>
        <position position="234"/>
    </location>
    <ligand>
        <name>shikimate</name>
        <dbReference type="ChEBI" id="CHEBI:36208"/>
    </ligand>
</feature>
<dbReference type="AlphaFoldDB" id="A0A1Y4QDF6"/>
<evidence type="ECO:0000259" key="8">
    <source>
        <dbReference type="Pfam" id="PF08501"/>
    </source>
</evidence>
<feature type="binding site" evidence="7">
    <location>
        <begin position="133"/>
        <end position="137"/>
    </location>
    <ligand>
        <name>NADP(+)</name>
        <dbReference type="ChEBI" id="CHEBI:58349"/>
    </ligand>
</feature>
<accession>A0A1Y4QDF6</accession>
<dbReference type="HAMAP" id="MF_00222">
    <property type="entry name" value="Shikimate_DH_AroE"/>
    <property type="match status" value="1"/>
</dbReference>
<dbReference type="InterPro" id="IPR022893">
    <property type="entry name" value="Shikimate_DH_fam"/>
</dbReference>
<evidence type="ECO:0000313" key="11">
    <source>
        <dbReference type="EMBL" id="OUQ05948.1"/>
    </source>
</evidence>
<feature type="binding site" evidence="7">
    <location>
        <position position="109"/>
    </location>
    <ligand>
        <name>shikimate</name>
        <dbReference type="ChEBI" id="CHEBI:36208"/>
    </ligand>
</feature>
<dbReference type="Pfam" id="PF18317">
    <property type="entry name" value="SDH_C"/>
    <property type="match status" value="1"/>
</dbReference>
<evidence type="ECO:0000256" key="7">
    <source>
        <dbReference type="HAMAP-Rule" id="MF_00222"/>
    </source>
</evidence>
<evidence type="ECO:0000256" key="2">
    <source>
        <dbReference type="ARBA" id="ARBA00012962"/>
    </source>
</evidence>
<keyword evidence="5 7" id="KW-0560">Oxidoreductase</keyword>
<reference evidence="12" key="1">
    <citation type="submission" date="2017-04" db="EMBL/GenBank/DDBJ databases">
        <title>Function of individual gut microbiota members based on whole genome sequencing of pure cultures obtained from chicken caecum.</title>
        <authorList>
            <person name="Medvecky M."/>
            <person name="Cejkova D."/>
            <person name="Polansky O."/>
            <person name="Karasova D."/>
            <person name="Kubasova T."/>
            <person name="Cizek A."/>
            <person name="Rychlik I."/>
        </authorList>
    </citation>
    <scope>NUCLEOTIDE SEQUENCE [LARGE SCALE GENOMIC DNA]</scope>
    <source>
        <strain evidence="12">An149</strain>
    </source>
</reference>
<feature type="binding site" evidence="7">
    <location>
        <position position="69"/>
    </location>
    <ligand>
        <name>shikimate</name>
        <dbReference type="ChEBI" id="CHEBI:36208"/>
    </ligand>
</feature>
<dbReference type="GO" id="GO:0009423">
    <property type="term" value="P:chorismate biosynthetic process"/>
    <property type="evidence" value="ECO:0007669"/>
    <property type="project" value="UniProtKB-UniRule"/>
</dbReference>
<organism evidence="11 12">
    <name type="scientific">Thomasclavelia spiroformis</name>
    <dbReference type="NCBI Taxonomy" id="29348"/>
    <lineage>
        <taxon>Bacteria</taxon>
        <taxon>Bacillati</taxon>
        <taxon>Bacillota</taxon>
        <taxon>Erysipelotrichia</taxon>
        <taxon>Erysipelotrichales</taxon>
        <taxon>Coprobacillaceae</taxon>
        <taxon>Thomasclavelia</taxon>
    </lineage>
</organism>